<dbReference type="Proteomes" id="UP001238163">
    <property type="component" value="Unassembled WGS sequence"/>
</dbReference>
<reference evidence="1" key="1">
    <citation type="submission" date="2023-07" db="EMBL/GenBank/DDBJ databases">
        <title>Genomic Encyclopedia of Type Strains, Phase IV (KMG-IV): sequencing the most valuable type-strain genomes for metagenomic binning, comparative biology and taxonomic classification.</title>
        <authorList>
            <person name="Goeker M."/>
        </authorList>
    </citation>
    <scope>NUCLEOTIDE SEQUENCE</scope>
    <source>
        <strain evidence="1">DSM 24202</strain>
    </source>
</reference>
<gene>
    <name evidence="1" type="ORF">J3R75_003717</name>
</gene>
<comment type="caution">
    <text evidence="1">The sequence shown here is derived from an EMBL/GenBank/DDBJ whole genome shotgun (WGS) entry which is preliminary data.</text>
</comment>
<proteinExistence type="predicted"/>
<keyword evidence="2" id="KW-1185">Reference proteome</keyword>
<sequence length="64" mass="7304">MVAVVPRAAHAFSVLALGWYVSRFQRFCRFAARETGTFDSARSSMAQFSMGDRLPRNTKHRQQP</sequence>
<organism evidence="1 2">
    <name type="scientific">Oligosphaera ethanolica</name>
    <dbReference type="NCBI Taxonomy" id="760260"/>
    <lineage>
        <taxon>Bacteria</taxon>
        <taxon>Pseudomonadati</taxon>
        <taxon>Lentisphaerota</taxon>
        <taxon>Oligosphaeria</taxon>
        <taxon>Oligosphaerales</taxon>
        <taxon>Oligosphaeraceae</taxon>
        <taxon>Oligosphaera</taxon>
    </lineage>
</organism>
<evidence type="ECO:0000313" key="2">
    <source>
        <dbReference type="Proteomes" id="UP001238163"/>
    </source>
</evidence>
<evidence type="ECO:0000313" key="1">
    <source>
        <dbReference type="EMBL" id="MDQ0291610.1"/>
    </source>
</evidence>
<protein>
    <submittedName>
        <fullName evidence="1">Uncharacterized protein</fullName>
    </submittedName>
</protein>
<name>A0AAE4AQK1_9BACT</name>
<accession>A0AAE4AQK1</accession>
<dbReference type="AlphaFoldDB" id="A0AAE4AQK1"/>
<dbReference type="EMBL" id="JAUSVL010000001">
    <property type="protein sequence ID" value="MDQ0291610.1"/>
    <property type="molecule type" value="Genomic_DNA"/>
</dbReference>